<dbReference type="EC" id="3.1.1.-" evidence="4"/>
<dbReference type="SMR" id="A0A1I7S7X1"/>
<dbReference type="Proteomes" id="UP000582659">
    <property type="component" value="Unassembled WGS sequence"/>
</dbReference>
<dbReference type="InterPro" id="IPR002018">
    <property type="entry name" value="CarbesteraseB"/>
</dbReference>
<feature type="chain" id="PRO_5035483924" description="Carboxylic ester hydrolase" evidence="4">
    <location>
        <begin position="17"/>
        <end position="548"/>
    </location>
</feature>
<dbReference type="InterPro" id="IPR029058">
    <property type="entry name" value="AB_hydrolase_fold"/>
</dbReference>
<evidence type="ECO:0000256" key="3">
    <source>
        <dbReference type="ARBA" id="ARBA00022801"/>
    </source>
</evidence>
<accession>A0A1I7S7X1</accession>
<sequence length="548" mass="60602">MSSIIIGLLSFNLAAGVVVQTASGPVDGLELDLEGKKINVYLGIPYGEAPVGAGRFKKPLYVKPWAGTKNCTSFGFSCHYFEPTPRPFLTNPPFSEDCLNLNIYAPSIPTGSSTKLPVLFYIHGGGYLTDTAAFFGLEITAKILPKKDVIVVTVNYRLGLFGFLSTPEGTVPGNQGLWDMALALEWTYDNIERFGGDKAKITVGGQSAGSMASELLFLSPKSQGMINQLILMSGTNYDTMAPHADPQLYANILEFAKEEGLKSSSEADLVEFLSALPAEKISLNFGGNTKDHPNITMKPWTVIDGELLPRSLDELRKQAPKVNVLIGVTRNEGLMFVNNPNLTACAMEKISEYCDAKHLKVTDLQEEDLFHHFVHQDLLSNSTEYTQEVLDIISDLTFNNGIYQCAEGLAGEDERNTFVYRFDFYQKRDATTVFPRVIEGATHCDDLRYIFGIDLIREYKPTEEDLAMTEQFSDYIANFIKTGNPGSNWPKVLGNSGNVANLIIDLNNTRVSDDLFDGRAKYWRDYGSSAQFIANTLVIFAGYLFLVL</sequence>
<comment type="similarity">
    <text evidence="1 4">Belongs to the type-B carboxylesterase/lipase family.</text>
</comment>
<dbReference type="OrthoDB" id="8191300at2759"/>
<dbReference type="PANTHER" id="PTHR44590:SF3">
    <property type="entry name" value="CARBOXYLESTERASE TYPE B DOMAIN-CONTAINING PROTEIN"/>
    <property type="match status" value="1"/>
</dbReference>
<reference evidence="10" key="1">
    <citation type="submission" date="2016-11" db="UniProtKB">
        <authorList>
            <consortium name="WormBaseParasite"/>
        </authorList>
    </citation>
    <scope>IDENTIFICATION</scope>
</reference>
<keyword evidence="4" id="KW-0732">Signal</keyword>
<reference evidence="7" key="2">
    <citation type="submission" date="2020-08" db="EMBL/GenBank/DDBJ databases">
        <authorList>
            <person name="Kikuchi T."/>
        </authorList>
    </citation>
    <scope>NUCLEOTIDE SEQUENCE</scope>
    <source>
        <strain evidence="6">Ka4C1</strain>
    </source>
</reference>
<name>A0A1I7S7X1_BURXY</name>
<feature type="domain" description="Carboxylesterase type B" evidence="5">
    <location>
        <begin position="18"/>
        <end position="523"/>
    </location>
</feature>
<dbReference type="PROSITE" id="PS00122">
    <property type="entry name" value="CARBOXYLESTERASE_B_1"/>
    <property type="match status" value="1"/>
</dbReference>
<dbReference type="Pfam" id="PF00135">
    <property type="entry name" value="COesterase"/>
    <property type="match status" value="1"/>
</dbReference>
<dbReference type="Gene3D" id="3.40.50.1820">
    <property type="entry name" value="alpha/beta hydrolase"/>
    <property type="match status" value="1"/>
</dbReference>
<evidence type="ECO:0000256" key="1">
    <source>
        <dbReference type="ARBA" id="ARBA00005964"/>
    </source>
</evidence>
<dbReference type="WBParaSite" id="BXY_0911400.1">
    <property type="protein sequence ID" value="BXY_0911400.1"/>
    <property type="gene ID" value="BXY_0911400"/>
</dbReference>
<dbReference type="Proteomes" id="UP000659654">
    <property type="component" value="Unassembled WGS sequence"/>
</dbReference>
<dbReference type="AlphaFoldDB" id="A0A1I7S7X1"/>
<dbReference type="SUPFAM" id="SSF53474">
    <property type="entry name" value="alpha/beta-Hydrolases"/>
    <property type="match status" value="1"/>
</dbReference>
<evidence type="ECO:0000259" key="5">
    <source>
        <dbReference type="Pfam" id="PF00135"/>
    </source>
</evidence>
<organism evidence="8 10">
    <name type="scientific">Bursaphelenchus xylophilus</name>
    <name type="common">Pinewood nematode worm</name>
    <name type="synonym">Aphelenchoides xylophilus</name>
    <dbReference type="NCBI Taxonomy" id="6326"/>
    <lineage>
        <taxon>Eukaryota</taxon>
        <taxon>Metazoa</taxon>
        <taxon>Ecdysozoa</taxon>
        <taxon>Nematoda</taxon>
        <taxon>Chromadorea</taxon>
        <taxon>Rhabditida</taxon>
        <taxon>Tylenchina</taxon>
        <taxon>Tylenchomorpha</taxon>
        <taxon>Aphelenchoidea</taxon>
        <taxon>Aphelenchoididae</taxon>
        <taxon>Bursaphelenchus</taxon>
    </lineage>
</organism>
<keyword evidence="9" id="KW-1185">Reference proteome</keyword>
<dbReference type="InterPro" id="IPR019826">
    <property type="entry name" value="Carboxylesterase_B_AS"/>
</dbReference>
<evidence type="ECO:0000313" key="10">
    <source>
        <dbReference type="WBParaSite" id="BXY_0911400.1"/>
    </source>
</evidence>
<evidence type="ECO:0000313" key="9">
    <source>
        <dbReference type="Proteomes" id="UP000659654"/>
    </source>
</evidence>
<dbReference type="Proteomes" id="UP000095284">
    <property type="component" value="Unplaced"/>
</dbReference>
<evidence type="ECO:0000256" key="2">
    <source>
        <dbReference type="ARBA" id="ARBA00022487"/>
    </source>
</evidence>
<dbReference type="EMBL" id="CAJFDI010000001">
    <property type="protein sequence ID" value="CAD5210867.1"/>
    <property type="molecule type" value="Genomic_DNA"/>
</dbReference>
<dbReference type="GO" id="GO:0052689">
    <property type="term" value="F:carboxylic ester hydrolase activity"/>
    <property type="evidence" value="ECO:0007669"/>
    <property type="project" value="UniProtKB-KW"/>
</dbReference>
<dbReference type="eggNOG" id="KOG1516">
    <property type="taxonomic scope" value="Eukaryota"/>
</dbReference>
<gene>
    <name evidence="6" type="ORF">BXYJ_LOCUS2143</name>
</gene>
<evidence type="ECO:0000256" key="4">
    <source>
        <dbReference type="RuleBase" id="RU361235"/>
    </source>
</evidence>
<evidence type="ECO:0000313" key="7">
    <source>
        <dbReference type="EMBL" id="CAG9087175.1"/>
    </source>
</evidence>
<protein>
    <recommendedName>
        <fullName evidence="4">Carboxylic ester hydrolase</fullName>
        <ecNumber evidence="4">3.1.1.-</ecNumber>
    </recommendedName>
</protein>
<dbReference type="EMBL" id="CAJFCV020000001">
    <property type="protein sequence ID" value="CAG9087175.1"/>
    <property type="molecule type" value="Genomic_DNA"/>
</dbReference>
<feature type="signal peptide" evidence="4">
    <location>
        <begin position="1"/>
        <end position="16"/>
    </location>
</feature>
<proteinExistence type="inferred from homology"/>
<keyword evidence="3 4" id="KW-0378">Hydrolase</keyword>
<dbReference type="PANTHER" id="PTHR44590">
    <property type="entry name" value="CARBOXYLIC ESTER HYDROLASE-RELATED"/>
    <property type="match status" value="1"/>
</dbReference>
<keyword evidence="2" id="KW-0719">Serine esterase</keyword>
<evidence type="ECO:0000313" key="6">
    <source>
        <dbReference type="EMBL" id="CAD5210867.1"/>
    </source>
</evidence>
<evidence type="ECO:0000313" key="8">
    <source>
        <dbReference type="Proteomes" id="UP000095284"/>
    </source>
</evidence>